<keyword evidence="9 21" id="KW-0418">Kinase</keyword>
<dbReference type="SMART" id="SM00448">
    <property type="entry name" value="REC"/>
    <property type="match status" value="1"/>
</dbReference>
<dbReference type="GO" id="GO:0000155">
    <property type="term" value="F:phosphorelay sensor kinase activity"/>
    <property type="evidence" value="ECO:0007669"/>
    <property type="project" value="InterPro"/>
</dbReference>
<dbReference type="Pfam" id="PF00989">
    <property type="entry name" value="PAS"/>
    <property type="match status" value="1"/>
</dbReference>
<evidence type="ECO:0000256" key="4">
    <source>
        <dbReference type="ARBA" id="ARBA00022475"/>
    </source>
</evidence>
<dbReference type="InterPro" id="IPR005467">
    <property type="entry name" value="His_kinase_dom"/>
</dbReference>
<evidence type="ECO:0000259" key="16">
    <source>
        <dbReference type="PROSITE" id="PS50109"/>
    </source>
</evidence>
<dbReference type="InterPro" id="IPR013767">
    <property type="entry name" value="PAS_fold"/>
</dbReference>
<gene>
    <name evidence="21" type="ordered locus">Isop_3271</name>
</gene>
<dbReference type="PROSITE" id="PS50110">
    <property type="entry name" value="RESPONSE_REGULATORY"/>
    <property type="match status" value="1"/>
</dbReference>
<keyword evidence="11" id="KW-1133">Transmembrane helix</keyword>
<dbReference type="InterPro" id="IPR000700">
    <property type="entry name" value="PAS-assoc_C"/>
</dbReference>
<organism evidence="21 22">
    <name type="scientific">Isosphaera pallida (strain ATCC 43644 / DSM 9630 / IS1B)</name>
    <dbReference type="NCBI Taxonomy" id="575540"/>
    <lineage>
        <taxon>Bacteria</taxon>
        <taxon>Pseudomonadati</taxon>
        <taxon>Planctomycetota</taxon>
        <taxon>Planctomycetia</taxon>
        <taxon>Isosphaerales</taxon>
        <taxon>Isosphaeraceae</taxon>
        <taxon>Isosphaera</taxon>
    </lineage>
</organism>
<dbReference type="PANTHER" id="PTHR43047">
    <property type="entry name" value="TWO-COMPONENT HISTIDINE PROTEIN KINASE"/>
    <property type="match status" value="1"/>
</dbReference>
<evidence type="ECO:0000256" key="9">
    <source>
        <dbReference type="ARBA" id="ARBA00022777"/>
    </source>
</evidence>
<name>E8R580_ISOPI</name>
<dbReference type="Pfam" id="PF02518">
    <property type="entry name" value="HATPase_c"/>
    <property type="match status" value="1"/>
</dbReference>
<keyword evidence="4" id="KW-1003">Cell membrane</keyword>
<feature type="domain" description="PAS" evidence="18">
    <location>
        <begin position="113"/>
        <end position="161"/>
    </location>
</feature>
<dbReference type="GO" id="GO:0006355">
    <property type="term" value="P:regulation of DNA-templated transcription"/>
    <property type="evidence" value="ECO:0007669"/>
    <property type="project" value="InterPro"/>
</dbReference>
<dbReference type="Pfam" id="PF13426">
    <property type="entry name" value="PAS_9"/>
    <property type="match status" value="1"/>
</dbReference>
<evidence type="ECO:0000256" key="6">
    <source>
        <dbReference type="ARBA" id="ARBA00022553"/>
    </source>
</evidence>
<proteinExistence type="predicted"/>
<evidence type="ECO:0000259" key="18">
    <source>
        <dbReference type="PROSITE" id="PS50112"/>
    </source>
</evidence>
<evidence type="ECO:0000256" key="5">
    <source>
        <dbReference type="ARBA" id="ARBA00022519"/>
    </source>
</evidence>
<dbReference type="InterPro" id="IPR035965">
    <property type="entry name" value="PAS-like_dom_sf"/>
</dbReference>
<keyword evidence="10" id="KW-0067">ATP-binding</keyword>
<dbReference type="PROSITE" id="PS50109">
    <property type="entry name" value="HIS_KIN"/>
    <property type="match status" value="1"/>
</dbReference>
<dbReference type="InParanoid" id="E8R580"/>
<protein>
    <recommendedName>
        <fullName evidence="3">histidine kinase</fullName>
        <ecNumber evidence="3">2.7.13.3</ecNumber>
    </recommendedName>
</protein>
<evidence type="ECO:0000256" key="3">
    <source>
        <dbReference type="ARBA" id="ARBA00012438"/>
    </source>
</evidence>
<keyword evidence="22" id="KW-1185">Reference proteome</keyword>
<comment type="subcellular location">
    <subcellularLocation>
        <location evidence="2">Cell inner membrane</location>
        <topology evidence="2">Multi-pass membrane protein</topology>
    </subcellularLocation>
</comment>
<feature type="region of interest" description="Disordered" evidence="15">
    <location>
        <begin position="819"/>
        <end position="858"/>
    </location>
</feature>
<dbReference type="SUPFAM" id="SSF55874">
    <property type="entry name" value="ATPase domain of HSP90 chaperone/DNA topoisomerase II/histidine kinase"/>
    <property type="match status" value="1"/>
</dbReference>
<dbReference type="eggNOG" id="COG2198">
    <property type="taxonomic scope" value="Bacteria"/>
</dbReference>
<evidence type="ECO:0000259" key="17">
    <source>
        <dbReference type="PROSITE" id="PS50110"/>
    </source>
</evidence>
<keyword evidence="8" id="KW-0812">Transmembrane</keyword>
<dbReference type="InterPro" id="IPR011006">
    <property type="entry name" value="CheY-like_superfamily"/>
</dbReference>
<feature type="region of interest" description="Disordered" evidence="15">
    <location>
        <begin position="768"/>
        <end position="792"/>
    </location>
</feature>
<keyword evidence="7" id="KW-0808">Transferase</keyword>
<feature type="domain" description="PAC" evidence="19">
    <location>
        <begin position="323"/>
        <end position="375"/>
    </location>
</feature>
<dbReference type="InterPro" id="IPR036890">
    <property type="entry name" value="HATPase_C_sf"/>
</dbReference>
<feature type="modified residue" description="Phosphohistidine" evidence="13">
    <location>
        <position position="912"/>
    </location>
</feature>
<dbReference type="Gene3D" id="3.30.450.20">
    <property type="entry name" value="PAS domain"/>
    <property type="match status" value="2"/>
</dbReference>
<keyword evidence="10" id="KW-0547">Nucleotide-binding</keyword>
<evidence type="ECO:0000256" key="10">
    <source>
        <dbReference type="ARBA" id="ARBA00022840"/>
    </source>
</evidence>
<feature type="compositionally biased region" description="Low complexity" evidence="15">
    <location>
        <begin position="836"/>
        <end position="846"/>
    </location>
</feature>
<dbReference type="SUPFAM" id="SSF52172">
    <property type="entry name" value="CheY-like"/>
    <property type="match status" value="1"/>
</dbReference>
<dbReference type="OrthoDB" id="9815750at2"/>
<keyword evidence="5" id="KW-0997">Cell inner membrane</keyword>
<dbReference type="CDD" id="cd00130">
    <property type="entry name" value="PAS"/>
    <property type="match status" value="2"/>
</dbReference>
<dbReference type="InterPro" id="IPR000014">
    <property type="entry name" value="PAS"/>
</dbReference>
<dbReference type="SUPFAM" id="SSF47384">
    <property type="entry name" value="Homodimeric domain of signal transducing histidine kinase"/>
    <property type="match status" value="1"/>
</dbReference>
<dbReference type="InterPro" id="IPR003594">
    <property type="entry name" value="HATPase_dom"/>
</dbReference>
<keyword evidence="6 14" id="KW-0597">Phosphoprotein</keyword>
<dbReference type="eggNOG" id="COG0784">
    <property type="taxonomic scope" value="Bacteria"/>
</dbReference>
<dbReference type="Pfam" id="PF01627">
    <property type="entry name" value="Hpt"/>
    <property type="match status" value="1"/>
</dbReference>
<evidence type="ECO:0000259" key="20">
    <source>
        <dbReference type="PROSITE" id="PS50894"/>
    </source>
</evidence>
<dbReference type="CDD" id="cd17546">
    <property type="entry name" value="REC_hyHK_CKI1_RcsC-like"/>
    <property type="match status" value="1"/>
</dbReference>
<feature type="domain" description="HPt" evidence="20">
    <location>
        <begin position="873"/>
        <end position="965"/>
    </location>
</feature>
<dbReference type="NCBIfam" id="TIGR00229">
    <property type="entry name" value="sensory_box"/>
    <property type="match status" value="2"/>
</dbReference>
<dbReference type="PRINTS" id="PR00344">
    <property type="entry name" value="BCTRLSENSOR"/>
</dbReference>
<dbReference type="GO" id="GO:0005886">
    <property type="term" value="C:plasma membrane"/>
    <property type="evidence" value="ECO:0007669"/>
    <property type="project" value="UniProtKB-SubCell"/>
</dbReference>
<dbReference type="Gene3D" id="3.30.565.10">
    <property type="entry name" value="Histidine kinase-like ATPase, C-terminal domain"/>
    <property type="match status" value="1"/>
</dbReference>
<sequence>MNRSTFQHRADSTLGFWNPGLRAVVSSSDTEGSAAPPPTSPWTPSRLMLGAIVAALVIQIGFKALLSQTSVLQVAWVARLVESGFDTVLATLLSLAVVWPLVIRPLKRALEVERVKVNQILERSAEAIVSLDSAGRIVSINPSAARMFGYSASEVVGESFLKLFTFSGQAAQDIKSSLKAATFQQVPRGLKKDQTTFPIELSITEVMVEGRRLVTLFVRDLTEVQNWKRRQEEAVNQLRSVLDAATRFSIVATDAHGVVEVFNTGAERMLGYQASEVIGRMRLDQLHLPQELREEAQRLETKLGQPIDPIEVLFEPVRRLGFQERTWTYVRKDGGTLLVNLVTTPRRDSAGRIVGYVGIADDVTEQVRYQEEIRRARDRADAANRAKSEFLASMSHEIRTPMTSILGHADILNLPDLTPQRLAEARGAIQAAGRHLLRIINDILDLAKIEAGKLPMEILPCDPWTLAREVVAGLRINATRRELALTLEAAGPLPKQIQTDPNRLRQVLYNLVGNAIKFTEKGGVRLIVSFDPSACRLSFDVIDTGVGMTPEQVGKLFTPFYQAERTHNAGGTGLGLVISKRLAERLGGTIKVQSQRGRGSVFSVLIPVDPAAARELVPKAELERIAREPIDAANESTLALFTTKLIGRVLLAEDTPEIRQVILFHLRRLGLTVEAVENGELAVEKALAGPPFDLILMDLQMPITDGYEATARLRASGFEGPIVALTAHTMTGERERCLRAGFTDHLGKPIDLNEFLTLMNRYLKPAPRLVDQSDSPTQLEHPTAKALAAPNQDAPASAAAPVAAAPVAAANGAVLAASRPEAADGRATSSSPPPSDDATAKTSATAVERGPNHSDSGMIPLLTVELKPGESRDDIGLVHLLARYIQGLPAQATRLRDFWSQGDWQKVEQLAHRVLGSSGMYGLSDLNRIAARIEQAARRHDDIVADELDALDREIERLGQLGPPVKRGSSVSE</sequence>
<evidence type="ECO:0000256" key="2">
    <source>
        <dbReference type="ARBA" id="ARBA00004429"/>
    </source>
</evidence>
<dbReference type="Pfam" id="PF00512">
    <property type="entry name" value="HisKA"/>
    <property type="match status" value="1"/>
</dbReference>
<dbReference type="CDD" id="cd00082">
    <property type="entry name" value="HisKA"/>
    <property type="match status" value="1"/>
</dbReference>
<evidence type="ECO:0000256" key="14">
    <source>
        <dbReference type="PROSITE-ProRule" id="PRU00169"/>
    </source>
</evidence>
<dbReference type="AlphaFoldDB" id="E8R580"/>
<evidence type="ECO:0000256" key="8">
    <source>
        <dbReference type="ARBA" id="ARBA00022692"/>
    </source>
</evidence>
<dbReference type="EMBL" id="CP002353">
    <property type="protein sequence ID" value="ADV63833.1"/>
    <property type="molecule type" value="Genomic_DNA"/>
</dbReference>
<dbReference type="SMART" id="SM00387">
    <property type="entry name" value="HATPase_c"/>
    <property type="match status" value="1"/>
</dbReference>
<dbReference type="PROSITE" id="PS50113">
    <property type="entry name" value="PAC"/>
    <property type="match status" value="1"/>
</dbReference>
<dbReference type="InterPro" id="IPR008207">
    <property type="entry name" value="Sig_transdc_His_kin_Hpt_dom"/>
</dbReference>
<accession>E8R580</accession>
<dbReference type="InterPro" id="IPR001789">
    <property type="entry name" value="Sig_transdc_resp-reg_receiver"/>
</dbReference>
<feature type="domain" description="PAS" evidence="18">
    <location>
        <begin position="234"/>
        <end position="306"/>
    </location>
</feature>
<dbReference type="InterPro" id="IPR001610">
    <property type="entry name" value="PAC"/>
</dbReference>
<dbReference type="InterPro" id="IPR003661">
    <property type="entry name" value="HisK_dim/P_dom"/>
</dbReference>
<dbReference type="Gene3D" id="1.20.120.160">
    <property type="entry name" value="HPT domain"/>
    <property type="match status" value="1"/>
</dbReference>
<evidence type="ECO:0000256" key="12">
    <source>
        <dbReference type="ARBA" id="ARBA00023136"/>
    </source>
</evidence>
<feature type="modified residue" description="4-aspartylphosphate" evidence="14">
    <location>
        <position position="698"/>
    </location>
</feature>
<dbReference type="Gene3D" id="3.40.50.2300">
    <property type="match status" value="1"/>
</dbReference>
<dbReference type="SUPFAM" id="SSF47226">
    <property type="entry name" value="Histidine-containing phosphotransfer domain, HPT domain"/>
    <property type="match status" value="1"/>
</dbReference>
<keyword evidence="12" id="KW-0472">Membrane</keyword>
<dbReference type="PANTHER" id="PTHR43047:SF72">
    <property type="entry name" value="OSMOSENSING HISTIDINE PROTEIN KINASE SLN1"/>
    <property type="match status" value="1"/>
</dbReference>
<reference evidence="21 22" key="2">
    <citation type="journal article" date="2011" name="Stand. Genomic Sci.">
        <title>Complete genome sequence of Isosphaera pallida type strain (IS1B).</title>
        <authorList>
            <consortium name="US DOE Joint Genome Institute (JGI-PGF)"/>
            <person name="Goker M."/>
            <person name="Cleland D."/>
            <person name="Saunders E."/>
            <person name="Lapidus A."/>
            <person name="Nolan M."/>
            <person name="Lucas S."/>
            <person name="Hammon N."/>
            <person name="Deshpande S."/>
            <person name="Cheng J.F."/>
            <person name="Tapia R."/>
            <person name="Han C."/>
            <person name="Goodwin L."/>
            <person name="Pitluck S."/>
            <person name="Liolios K."/>
            <person name="Pagani I."/>
            <person name="Ivanova N."/>
            <person name="Mavromatis K."/>
            <person name="Pati A."/>
            <person name="Chen A."/>
            <person name="Palaniappan K."/>
            <person name="Land M."/>
            <person name="Hauser L."/>
            <person name="Chang Y.J."/>
            <person name="Jeffries C.D."/>
            <person name="Detter J.C."/>
            <person name="Beck B."/>
            <person name="Woyke T."/>
            <person name="Bristow J."/>
            <person name="Eisen J.A."/>
            <person name="Markowitz V."/>
            <person name="Hugenholtz P."/>
            <person name="Kyrpides N.C."/>
            <person name="Klenk H.P."/>
        </authorList>
    </citation>
    <scope>NUCLEOTIDE SEQUENCE [LARGE SCALE GENOMIC DNA]</scope>
    <source>
        <strain evidence="22">ATCC 43644 / DSM 9630 / IS1B</strain>
    </source>
</reference>
<dbReference type="FunFam" id="3.30.565.10:FF:000010">
    <property type="entry name" value="Sensor histidine kinase RcsC"/>
    <property type="match status" value="1"/>
</dbReference>
<dbReference type="Gene3D" id="1.10.287.130">
    <property type="match status" value="1"/>
</dbReference>
<evidence type="ECO:0000256" key="7">
    <source>
        <dbReference type="ARBA" id="ARBA00022679"/>
    </source>
</evidence>
<reference key="1">
    <citation type="submission" date="2010-11" db="EMBL/GenBank/DDBJ databases">
        <title>The complete sequence of chromosome of Isophaera pallida ATCC 43644.</title>
        <authorList>
            <consortium name="US DOE Joint Genome Institute (JGI-PGF)"/>
            <person name="Lucas S."/>
            <person name="Copeland A."/>
            <person name="Lapidus A."/>
            <person name="Bruce D."/>
            <person name="Goodwin L."/>
            <person name="Pitluck S."/>
            <person name="Kyrpides N."/>
            <person name="Mavromatis K."/>
            <person name="Pagani I."/>
            <person name="Ivanova N."/>
            <person name="Saunders E."/>
            <person name="Brettin T."/>
            <person name="Detter J.C."/>
            <person name="Han C."/>
            <person name="Tapia R."/>
            <person name="Land M."/>
            <person name="Hauser L."/>
            <person name="Markowitz V."/>
            <person name="Cheng J.-F."/>
            <person name="Hugenholtz P."/>
            <person name="Woyke T."/>
            <person name="Wu D."/>
            <person name="Eisen J.A."/>
        </authorList>
    </citation>
    <scope>NUCLEOTIDE SEQUENCE</scope>
    <source>
        <strain>ATCC 43644</strain>
    </source>
</reference>
<dbReference type="InterPro" id="IPR036097">
    <property type="entry name" value="HisK_dim/P_sf"/>
</dbReference>
<dbReference type="SUPFAM" id="SSF55785">
    <property type="entry name" value="PYP-like sensor domain (PAS domain)"/>
    <property type="match status" value="2"/>
</dbReference>
<dbReference type="InterPro" id="IPR036641">
    <property type="entry name" value="HPT_dom_sf"/>
</dbReference>
<evidence type="ECO:0000313" key="21">
    <source>
        <dbReference type="EMBL" id="ADV63833.1"/>
    </source>
</evidence>
<dbReference type="eggNOG" id="COG5002">
    <property type="taxonomic scope" value="Bacteria"/>
</dbReference>
<dbReference type="SMART" id="SM00091">
    <property type="entry name" value="PAS"/>
    <property type="match status" value="2"/>
</dbReference>
<dbReference type="EC" id="2.7.13.3" evidence="3"/>
<evidence type="ECO:0000256" key="11">
    <source>
        <dbReference type="ARBA" id="ARBA00022989"/>
    </source>
</evidence>
<feature type="domain" description="Response regulatory" evidence="17">
    <location>
        <begin position="648"/>
        <end position="763"/>
    </location>
</feature>
<evidence type="ECO:0000256" key="15">
    <source>
        <dbReference type="SAM" id="MobiDB-lite"/>
    </source>
</evidence>
<dbReference type="PROSITE" id="PS50112">
    <property type="entry name" value="PAS"/>
    <property type="match status" value="2"/>
</dbReference>
<dbReference type="InterPro" id="IPR004358">
    <property type="entry name" value="Sig_transdc_His_kin-like_C"/>
</dbReference>
<evidence type="ECO:0000259" key="19">
    <source>
        <dbReference type="PROSITE" id="PS50113"/>
    </source>
</evidence>
<dbReference type="HOGENOM" id="CLU_330599_0_0_0"/>
<evidence type="ECO:0000256" key="13">
    <source>
        <dbReference type="PROSITE-ProRule" id="PRU00110"/>
    </source>
</evidence>
<evidence type="ECO:0000313" key="22">
    <source>
        <dbReference type="Proteomes" id="UP000008631"/>
    </source>
</evidence>
<feature type="domain" description="Histidine kinase" evidence="16">
    <location>
        <begin position="393"/>
        <end position="610"/>
    </location>
</feature>
<dbReference type="Pfam" id="PF00072">
    <property type="entry name" value="Response_reg"/>
    <property type="match status" value="1"/>
</dbReference>
<dbReference type="STRING" id="575540.Isop_3271"/>
<dbReference type="SMART" id="SM00388">
    <property type="entry name" value="HisKA"/>
    <property type="match status" value="1"/>
</dbReference>
<comment type="catalytic activity">
    <reaction evidence="1">
        <text>ATP + protein L-histidine = ADP + protein N-phospho-L-histidine.</text>
        <dbReference type="EC" id="2.7.13.3"/>
    </reaction>
</comment>
<dbReference type="Proteomes" id="UP000008631">
    <property type="component" value="Chromosome"/>
</dbReference>
<dbReference type="PROSITE" id="PS50894">
    <property type="entry name" value="HPT"/>
    <property type="match status" value="1"/>
</dbReference>
<dbReference type="CDD" id="cd16922">
    <property type="entry name" value="HATPase_EvgS-ArcB-TorS-like"/>
    <property type="match status" value="1"/>
</dbReference>
<dbReference type="RefSeq" id="WP_013566121.1">
    <property type="nucleotide sequence ID" value="NC_014962.1"/>
</dbReference>
<dbReference type="SMART" id="SM00086">
    <property type="entry name" value="PAC"/>
    <property type="match status" value="2"/>
</dbReference>
<evidence type="ECO:0000256" key="1">
    <source>
        <dbReference type="ARBA" id="ARBA00000085"/>
    </source>
</evidence>
<dbReference type="KEGG" id="ipa:Isop_3271"/>
<dbReference type="GO" id="GO:0009927">
    <property type="term" value="F:histidine phosphotransfer kinase activity"/>
    <property type="evidence" value="ECO:0007669"/>
    <property type="project" value="TreeGrafter"/>
</dbReference>